<dbReference type="InterPro" id="IPR004887">
    <property type="entry name" value="GSH_synth_subst-bd"/>
</dbReference>
<comment type="caution">
    <text evidence="15">The sequence shown here is derived from an EMBL/GenBank/DDBJ whole genome shotgun (WGS) entry which is preliminary data.</text>
</comment>
<dbReference type="SUPFAM" id="SSF52440">
    <property type="entry name" value="PreATP-grasp domain"/>
    <property type="match status" value="1"/>
</dbReference>
<keyword evidence="9" id="KW-0547">Nucleotide-binding</keyword>
<dbReference type="Pfam" id="PF03199">
    <property type="entry name" value="GSH_synthase"/>
    <property type="match status" value="1"/>
</dbReference>
<keyword evidence="16" id="KW-1185">Reference proteome</keyword>
<sequence>MPNLSGEFLTGFYRFMIQSKIFISGDCFLAVFELLPPRQHGLGIALISHRFDYYVDEHFKTRRWSLKFMEIRRKIGQNDGIRGLQIDYPFDLSSLRRFVRPSILRDCPSLRYVFSYDEVFPEFPSDDSANASDGQAMAKWLFSPRPDGVPKVLKFYYNFDEDEWPSKIEGLKAAFSNASSRANFIIVTCVSSDDDYYYDDLFVPFDLTIHLTGERLTLKSANNNKHFLLIRCPISRDENQWTKWERKRLNRNFVNRGTKLLFALMMAKSVEEKQPKDDEQDFDKDNIQTIFDDAVDYAQALALVTLPHTHEGRGDEALIHPFTLFPTPFPRQLYEQAIELQWAYNLLYFRISNDFDFLIEHYEIAAKTNAHVRHYLNIMKEVKKEGIKQKKTLLLGRSDYMCHVVKDENTEEGERYELKQIEFNTGQLGGVHLARLLTQLHRRTMQKAGLEASKDQLLNNGSDFVIAEALFTAWTAFGDPKAVFLFVASRTSRNRFGQRHIEYLLEKISNYKMKVIRISLPACARQMKLGQLTLDPQDNILRLYGQKVAVTYIATEAPNPSDDEWEVRLLFERSTAIKSPTIGQDLANQKKVQQLLSKPGMLERFLPEPEHAAKVEALRRSFAGLWALHDEDEQTERAIQDAIRNPQNYVIKPNREGGGHNIWGEDLKQKLLTFTKDERNAHILMEKLNPMVVHNYIVRPMPNDYKYGEMSTELSIIGYAFGNMDEMELKKNVQKGHFLRTKFANVNEGGVSFGNGAWDIPFLI</sequence>
<dbReference type="Proteomes" id="UP001620626">
    <property type="component" value="Unassembled WGS sequence"/>
</dbReference>
<comment type="cofactor">
    <cofactor evidence="1">
        <name>Mg(2+)</name>
        <dbReference type="ChEBI" id="CHEBI:18420"/>
    </cofactor>
</comment>
<dbReference type="GO" id="GO:0005524">
    <property type="term" value="F:ATP binding"/>
    <property type="evidence" value="ECO:0007669"/>
    <property type="project" value="UniProtKB-KW"/>
</dbReference>
<evidence type="ECO:0000259" key="14">
    <source>
        <dbReference type="Pfam" id="PF03199"/>
    </source>
</evidence>
<dbReference type="PANTHER" id="PTHR11130:SF0">
    <property type="entry name" value="GLUTATHIONE SYNTHETASE"/>
    <property type="match status" value="1"/>
</dbReference>
<keyword evidence="10" id="KW-0067">ATP-binding</keyword>
<dbReference type="EMBL" id="JBICBT010000451">
    <property type="protein sequence ID" value="KAL3113269.1"/>
    <property type="molecule type" value="Genomic_DNA"/>
</dbReference>
<keyword evidence="7" id="KW-0317">Glutathione biosynthesis</keyword>
<dbReference type="PANTHER" id="PTHR11130">
    <property type="entry name" value="GLUTATHIONE SYNTHETASE"/>
    <property type="match status" value="1"/>
</dbReference>
<evidence type="ECO:0000313" key="16">
    <source>
        <dbReference type="Proteomes" id="UP001620626"/>
    </source>
</evidence>
<dbReference type="Gene3D" id="3.30.1490.80">
    <property type="match status" value="1"/>
</dbReference>
<comment type="pathway">
    <text evidence="2">Sulfur metabolism; glutathione biosynthesis; glutathione from L-cysteine and L-glutamate: step 2/2.</text>
</comment>
<evidence type="ECO:0000256" key="1">
    <source>
        <dbReference type="ARBA" id="ARBA00001946"/>
    </source>
</evidence>
<evidence type="ECO:0000313" key="15">
    <source>
        <dbReference type="EMBL" id="KAL3113269.1"/>
    </source>
</evidence>
<organism evidence="15 16">
    <name type="scientific">Heterodera trifolii</name>
    <dbReference type="NCBI Taxonomy" id="157864"/>
    <lineage>
        <taxon>Eukaryota</taxon>
        <taxon>Metazoa</taxon>
        <taxon>Ecdysozoa</taxon>
        <taxon>Nematoda</taxon>
        <taxon>Chromadorea</taxon>
        <taxon>Rhabditida</taxon>
        <taxon>Tylenchina</taxon>
        <taxon>Tylenchomorpha</taxon>
        <taxon>Tylenchoidea</taxon>
        <taxon>Heteroderidae</taxon>
        <taxon>Heteroderinae</taxon>
        <taxon>Heterodera</taxon>
    </lineage>
</organism>
<protein>
    <recommendedName>
        <fullName evidence="5">Glutathione synthetase</fullName>
        <ecNumber evidence="4">6.3.2.3</ecNumber>
    </recommendedName>
    <alternativeName>
        <fullName evidence="12">Glutathione synthase</fullName>
    </alternativeName>
</protein>
<keyword evidence="11" id="KW-0460">Magnesium</keyword>
<comment type="similarity">
    <text evidence="3">Belongs to the eukaryotic GSH synthase family.</text>
</comment>
<dbReference type="Gene3D" id="1.10.1080.10">
    <property type="entry name" value="Glutathione Synthetase, Chain A, domain 3"/>
    <property type="match status" value="1"/>
</dbReference>
<evidence type="ECO:0000256" key="4">
    <source>
        <dbReference type="ARBA" id="ARBA00012214"/>
    </source>
</evidence>
<evidence type="ECO:0000256" key="5">
    <source>
        <dbReference type="ARBA" id="ARBA00020821"/>
    </source>
</evidence>
<dbReference type="Gene3D" id="3.30.1490.50">
    <property type="match status" value="1"/>
</dbReference>
<dbReference type="SUPFAM" id="SSF56059">
    <property type="entry name" value="Glutathione synthetase ATP-binding domain-like"/>
    <property type="match status" value="1"/>
</dbReference>
<dbReference type="InterPro" id="IPR005615">
    <property type="entry name" value="Glutathione_synthase"/>
</dbReference>
<proteinExistence type="inferred from homology"/>
<comment type="catalytic activity">
    <reaction evidence="13">
        <text>gamma-L-glutamyl-L-cysteine + glycine + ATP = glutathione + ADP + phosphate + H(+)</text>
        <dbReference type="Rhea" id="RHEA:13557"/>
        <dbReference type="ChEBI" id="CHEBI:15378"/>
        <dbReference type="ChEBI" id="CHEBI:30616"/>
        <dbReference type="ChEBI" id="CHEBI:43474"/>
        <dbReference type="ChEBI" id="CHEBI:57305"/>
        <dbReference type="ChEBI" id="CHEBI:57925"/>
        <dbReference type="ChEBI" id="CHEBI:58173"/>
        <dbReference type="ChEBI" id="CHEBI:456216"/>
        <dbReference type="EC" id="6.3.2.3"/>
    </reaction>
    <physiologicalReaction direction="left-to-right" evidence="13">
        <dbReference type="Rhea" id="RHEA:13558"/>
    </physiologicalReaction>
</comment>
<evidence type="ECO:0000256" key="9">
    <source>
        <dbReference type="ARBA" id="ARBA00022741"/>
    </source>
</evidence>
<accession>A0ABD2LDQ3</accession>
<evidence type="ECO:0000256" key="13">
    <source>
        <dbReference type="ARBA" id="ARBA00048871"/>
    </source>
</evidence>
<dbReference type="InterPro" id="IPR016185">
    <property type="entry name" value="PreATP-grasp_dom_sf"/>
</dbReference>
<dbReference type="AlphaFoldDB" id="A0ABD2LDQ3"/>
<dbReference type="Pfam" id="PF03917">
    <property type="entry name" value="GSH_synth_ATP"/>
    <property type="match status" value="1"/>
</dbReference>
<evidence type="ECO:0000256" key="11">
    <source>
        <dbReference type="ARBA" id="ARBA00022842"/>
    </source>
</evidence>
<evidence type="ECO:0000256" key="6">
    <source>
        <dbReference type="ARBA" id="ARBA00022598"/>
    </source>
</evidence>
<keyword evidence="8" id="KW-0479">Metal-binding</keyword>
<evidence type="ECO:0000256" key="8">
    <source>
        <dbReference type="ARBA" id="ARBA00022723"/>
    </source>
</evidence>
<dbReference type="InterPro" id="IPR014049">
    <property type="entry name" value="Glutathione_synthase_N_euk"/>
</dbReference>
<evidence type="ECO:0000256" key="2">
    <source>
        <dbReference type="ARBA" id="ARBA00004965"/>
    </source>
</evidence>
<name>A0ABD2LDQ3_9BILA</name>
<dbReference type="InterPro" id="IPR037013">
    <property type="entry name" value="GSH-S_sub-bd_sf"/>
</dbReference>
<gene>
    <name evidence="15" type="ORF">niasHT_018884</name>
</gene>
<dbReference type="GO" id="GO:0046872">
    <property type="term" value="F:metal ion binding"/>
    <property type="evidence" value="ECO:0007669"/>
    <property type="project" value="UniProtKB-KW"/>
</dbReference>
<keyword evidence="6" id="KW-0436">Ligase</keyword>
<dbReference type="EC" id="6.3.2.3" evidence="4"/>
<feature type="domain" description="Glutathione synthase substrate-binding" evidence="14">
    <location>
        <begin position="482"/>
        <end position="587"/>
    </location>
</feature>
<dbReference type="Gene3D" id="3.40.50.1760">
    <property type="entry name" value="Glutathione synthase, substrate-binding domain superfamily, eukaryotic"/>
    <property type="match status" value="1"/>
</dbReference>
<dbReference type="InterPro" id="IPR014709">
    <property type="entry name" value="Glutathione_synthase_C_euk"/>
</dbReference>
<evidence type="ECO:0000256" key="10">
    <source>
        <dbReference type="ARBA" id="ARBA00022840"/>
    </source>
</evidence>
<dbReference type="Gene3D" id="3.30.470.20">
    <property type="entry name" value="ATP-grasp fold, B domain"/>
    <property type="match status" value="1"/>
</dbReference>
<evidence type="ECO:0000256" key="3">
    <source>
        <dbReference type="ARBA" id="ARBA00010385"/>
    </source>
</evidence>
<reference evidence="15 16" key="1">
    <citation type="submission" date="2024-10" db="EMBL/GenBank/DDBJ databases">
        <authorList>
            <person name="Kim D."/>
        </authorList>
    </citation>
    <scope>NUCLEOTIDE SEQUENCE [LARGE SCALE GENOMIC DNA]</scope>
    <source>
        <strain evidence="15">BH-2024</strain>
    </source>
</reference>
<evidence type="ECO:0000256" key="7">
    <source>
        <dbReference type="ARBA" id="ARBA00022684"/>
    </source>
</evidence>
<dbReference type="InterPro" id="IPR014042">
    <property type="entry name" value="Glutathione_synthase_a-hlx"/>
</dbReference>
<evidence type="ECO:0000256" key="12">
    <source>
        <dbReference type="ARBA" id="ARBA00030403"/>
    </source>
</evidence>
<dbReference type="GO" id="GO:0004363">
    <property type="term" value="F:glutathione synthase activity"/>
    <property type="evidence" value="ECO:0007669"/>
    <property type="project" value="UniProtKB-EC"/>
</dbReference>